<comment type="similarity">
    <text evidence="14">Belongs to the ABC transporter superfamily. UvrA family.</text>
</comment>
<keyword evidence="9" id="KW-0862">Zinc</keyword>
<evidence type="ECO:0000256" key="5">
    <source>
        <dbReference type="ARBA" id="ARBA00022741"/>
    </source>
</evidence>
<sequence length="949" mass="104072">MATEPFPNVPLDAADIADDAIVVRGAREHNLKNIDVTIPRNKLVVITGLSGSGKSTLAFDTIFAEGQRRYVESLSAYARQFLGQLDKPDVDHIGGLSPAIAIDQKSTTRNPRSTVGTVTEIYDYLRLLFARAGIPHCPVCGRPIEQQTPQQIVDALLALPDGTRLLLLAPLVEDKKGEHQKVIDDARKAGFVRARVDGTVYDLDEEIKLEKHRAHTIEIVVDRLVVRATEGENPDRLRITDSVETALKQGEGSLIASIVEGEDLRFSEHFACPEHGALPFGPFEPRDFSFNNPRGACPTCGGLGVVLEIDPDLVIPDRTMSMAQGAIAPWWRTGRNARRYFEELLQSLTDHYGYTMTTPVRNLPPDFLNIVLYGSSGDTIPLRYHVNGKVHTVNAAFEGVVPYLRRRLAEAETESASEHSTQYMSPRTCGTCQGTRLKPELLAVTIADQNIAQTTARSVVDLLHWIRSLNDTSDTHAGATLTGRARAIALPITREVGSRVQFLIDVGLDYLTLDRTAATLSGGEAQRIRLATQIGAALSGVLYVLDEPSIGLHPRDHARLLRTLIGLRNLGNSVLMVEHDEETIRAADWIIDMGPGAGEHGGSIIAEGDLPTILEDPHSITGAYLSGRRQIPIPAERRKGNGQQLVIENAHEHNLRGITVGFPLGTFICVTGISGSGKSTLVEDILSRKLHQFFFNSKDQPGRHDRVQGLEHIDKVIGIDQTPIGRSPRSNPATYTKIFDPIRQLFAQTLEARARGYDAGRFSFNVKGGRCEACRGEGMTLIEMQFLPDLFVPCEVCGGTRYNRDTLDIHYRGLSIVDVLDMTVEEAARFFERIPAINNKLQTLLDVGVGYLRLGQSATTLSGGEAQRIKLATELARRSTGRTLYILDEPTTGLHFADVARLLEVLQRLVDAGNTIVVIEHNIAVIERAGWVIEMGRESTAAGGKVVVE</sequence>
<dbReference type="GO" id="GO:0006289">
    <property type="term" value="P:nucleotide-excision repair"/>
    <property type="evidence" value="ECO:0007669"/>
    <property type="project" value="InterPro"/>
</dbReference>
<evidence type="ECO:0000256" key="12">
    <source>
        <dbReference type="ARBA" id="ARBA00023125"/>
    </source>
</evidence>
<keyword evidence="4" id="KW-0677">Repeat</keyword>
<dbReference type="SUPFAM" id="SSF52540">
    <property type="entry name" value="P-loop containing nucleoside triphosphate hydrolases"/>
    <property type="match status" value="2"/>
</dbReference>
<evidence type="ECO:0000256" key="11">
    <source>
        <dbReference type="ARBA" id="ARBA00022881"/>
    </source>
</evidence>
<dbReference type="CDD" id="cd03270">
    <property type="entry name" value="ABC_UvrA_I"/>
    <property type="match status" value="1"/>
</dbReference>
<dbReference type="PANTHER" id="PTHR43152:SF3">
    <property type="entry name" value="UVRABC SYSTEM PROTEIN A"/>
    <property type="match status" value="1"/>
</dbReference>
<dbReference type="GO" id="GO:0008270">
    <property type="term" value="F:zinc ion binding"/>
    <property type="evidence" value="ECO:0007669"/>
    <property type="project" value="UniProtKB-KW"/>
</dbReference>
<evidence type="ECO:0000256" key="6">
    <source>
        <dbReference type="ARBA" id="ARBA00022763"/>
    </source>
</evidence>
<dbReference type="CDD" id="cd03271">
    <property type="entry name" value="ABC_UvrA_II"/>
    <property type="match status" value="1"/>
</dbReference>
<dbReference type="GO" id="GO:0004518">
    <property type="term" value="F:nuclease activity"/>
    <property type="evidence" value="ECO:0007669"/>
    <property type="project" value="UniProtKB-KW"/>
</dbReference>
<dbReference type="Gene3D" id="3.40.50.300">
    <property type="entry name" value="P-loop containing nucleotide triphosphate hydrolases"/>
    <property type="match status" value="3"/>
</dbReference>
<dbReference type="Gene3D" id="3.30.190.20">
    <property type="match status" value="1"/>
</dbReference>
<dbReference type="InterPro" id="IPR041102">
    <property type="entry name" value="UvrA_inter"/>
</dbReference>
<keyword evidence="8" id="KW-0863">Zinc-finger</keyword>
<evidence type="ECO:0000256" key="15">
    <source>
        <dbReference type="ARBA" id="ARBA00039316"/>
    </source>
</evidence>
<keyword evidence="11" id="KW-0267">Excision nuclease</keyword>
<dbReference type="InterPro" id="IPR004602">
    <property type="entry name" value="UvrA"/>
</dbReference>
<dbReference type="GO" id="GO:0016887">
    <property type="term" value="F:ATP hydrolysis activity"/>
    <property type="evidence" value="ECO:0007669"/>
    <property type="project" value="InterPro"/>
</dbReference>
<name>A0A6J4JGG2_9CHLR</name>
<keyword evidence="13" id="KW-0234">DNA repair</keyword>
<gene>
    <name evidence="18" type="ORF">AVDCRST_MAG93-3072</name>
</gene>
<keyword evidence="7" id="KW-0228">DNA excision</keyword>
<dbReference type="PANTHER" id="PTHR43152">
    <property type="entry name" value="UVRABC SYSTEM PROTEIN A"/>
    <property type="match status" value="1"/>
</dbReference>
<dbReference type="NCBIfam" id="TIGR00630">
    <property type="entry name" value="uvra"/>
    <property type="match status" value="1"/>
</dbReference>
<proteinExistence type="inferred from homology"/>
<keyword evidence="12" id="KW-0238">DNA-binding</keyword>
<dbReference type="AlphaFoldDB" id="A0A6J4JGG2"/>
<dbReference type="InterPro" id="IPR041552">
    <property type="entry name" value="UvrA_DNA-bd"/>
</dbReference>
<feature type="domain" description="AAA+ ATPase" evidence="17">
    <location>
        <begin position="664"/>
        <end position="939"/>
    </location>
</feature>
<dbReference type="GO" id="GO:0003677">
    <property type="term" value="F:DNA binding"/>
    <property type="evidence" value="ECO:0007669"/>
    <property type="project" value="UniProtKB-KW"/>
</dbReference>
<evidence type="ECO:0000256" key="9">
    <source>
        <dbReference type="ARBA" id="ARBA00022833"/>
    </source>
</evidence>
<evidence type="ECO:0000256" key="7">
    <source>
        <dbReference type="ARBA" id="ARBA00022769"/>
    </source>
</evidence>
<evidence type="ECO:0000259" key="17">
    <source>
        <dbReference type="SMART" id="SM00382"/>
    </source>
</evidence>
<dbReference type="PROSITE" id="PS00211">
    <property type="entry name" value="ABC_TRANSPORTER_1"/>
    <property type="match status" value="2"/>
</dbReference>
<dbReference type="InterPro" id="IPR027417">
    <property type="entry name" value="P-loop_NTPase"/>
</dbReference>
<dbReference type="Pfam" id="PF17760">
    <property type="entry name" value="UvrA_inter"/>
    <property type="match status" value="1"/>
</dbReference>
<evidence type="ECO:0000256" key="10">
    <source>
        <dbReference type="ARBA" id="ARBA00022840"/>
    </source>
</evidence>
<evidence type="ECO:0000256" key="13">
    <source>
        <dbReference type="ARBA" id="ARBA00023204"/>
    </source>
</evidence>
<dbReference type="GO" id="GO:0005737">
    <property type="term" value="C:cytoplasm"/>
    <property type="evidence" value="ECO:0007669"/>
    <property type="project" value="UniProtKB-SubCell"/>
</dbReference>
<evidence type="ECO:0000256" key="4">
    <source>
        <dbReference type="ARBA" id="ARBA00022737"/>
    </source>
</evidence>
<dbReference type="Gene3D" id="1.10.8.280">
    <property type="entry name" value="ABC transporter ATPase domain-like"/>
    <property type="match status" value="1"/>
</dbReference>
<evidence type="ECO:0000313" key="18">
    <source>
        <dbReference type="EMBL" id="CAA9279158.1"/>
    </source>
</evidence>
<keyword evidence="5" id="KW-0547">Nucleotide-binding</keyword>
<dbReference type="GO" id="GO:0005524">
    <property type="term" value="F:ATP binding"/>
    <property type="evidence" value="ECO:0007669"/>
    <property type="project" value="UniProtKB-KW"/>
</dbReference>
<dbReference type="InterPro" id="IPR003593">
    <property type="entry name" value="AAA+_ATPase"/>
</dbReference>
<protein>
    <recommendedName>
        <fullName evidence="15">UvrABC system protein A</fullName>
    </recommendedName>
    <alternativeName>
        <fullName evidence="16">Excinuclease ABC subunit A</fullName>
    </alternativeName>
</protein>
<dbReference type="EMBL" id="CADCTR010001053">
    <property type="protein sequence ID" value="CAA9279158.1"/>
    <property type="molecule type" value="Genomic_DNA"/>
</dbReference>
<keyword evidence="2" id="KW-0963">Cytoplasm</keyword>
<evidence type="ECO:0000256" key="16">
    <source>
        <dbReference type="ARBA" id="ARBA00042156"/>
    </source>
</evidence>
<dbReference type="Gene3D" id="1.20.1580.10">
    <property type="entry name" value="ABC transporter ATPase like domain"/>
    <property type="match status" value="3"/>
</dbReference>
<dbReference type="FunFam" id="1.20.1580.10:FF:000002">
    <property type="entry name" value="UvrABC system protein A"/>
    <property type="match status" value="1"/>
</dbReference>
<keyword evidence="10" id="KW-0067">ATP-binding</keyword>
<keyword evidence="3" id="KW-0479">Metal-binding</keyword>
<dbReference type="Pfam" id="PF17755">
    <property type="entry name" value="UvrA_DNA-bind"/>
    <property type="match status" value="1"/>
</dbReference>
<evidence type="ECO:0000256" key="8">
    <source>
        <dbReference type="ARBA" id="ARBA00022771"/>
    </source>
</evidence>
<dbReference type="InterPro" id="IPR017871">
    <property type="entry name" value="ABC_transporter-like_CS"/>
</dbReference>
<keyword evidence="6" id="KW-0227">DNA damage</keyword>
<evidence type="ECO:0000256" key="2">
    <source>
        <dbReference type="ARBA" id="ARBA00022490"/>
    </source>
</evidence>
<dbReference type="GO" id="GO:0009380">
    <property type="term" value="C:excinuclease repair complex"/>
    <property type="evidence" value="ECO:0007669"/>
    <property type="project" value="InterPro"/>
</dbReference>
<evidence type="ECO:0000256" key="14">
    <source>
        <dbReference type="ARBA" id="ARBA00038000"/>
    </source>
</evidence>
<reference evidence="18" key="1">
    <citation type="submission" date="2020-02" db="EMBL/GenBank/DDBJ databases">
        <authorList>
            <person name="Meier V. D."/>
        </authorList>
    </citation>
    <scope>NUCLEOTIDE SEQUENCE</scope>
    <source>
        <strain evidence="18">AVDCRST_MAG93</strain>
    </source>
</reference>
<dbReference type="SMART" id="SM00382">
    <property type="entry name" value="AAA"/>
    <property type="match status" value="1"/>
</dbReference>
<comment type="subcellular location">
    <subcellularLocation>
        <location evidence="1">Cytoplasm</location>
    </subcellularLocation>
</comment>
<accession>A0A6J4JGG2</accession>
<organism evidence="18">
    <name type="scientific">uncultured Chloroflexia bacterium</name>
    <dbReference type="NCBI Taxonomy" id="1672391"/>
    <lineage>
        <taxon>Bacteria</taxon>
        <taxon>Bacillati</taxon>
        <taxon>Chloroflexota</taxon>
        <taxon>Chloroflexia</taxon>
        <taxon>environmental samples</taxon>
    </lineage>
</organism>
<evidence type="ECO:0000256" key="3">
    <source>
        <dbReference type="ARBA" id="ARBA00022723"/>
    </source>
</evidence>
<feature type="non-terminal residue" evidence="18">
    <location>
        <position position="949"/>
    </location>
</feature>
<evidence type="ECO:0000256" key="1">
    <source>
        <dbReference type="ARBA" id="ARBA00004496"/>
    </source>
</evidence>
<dbReference type="NCBIfam" id="NF001503">
    <property type="entry name" value="PRK00349.1"/>
    <property type="match status" value="1"/>
</dbReference>